<dbReference type="InterPro" id="IPR009305">
    <property type="entry name" value="Mpo1-like"/>
</dbReference>
<sequence length="175" mass="19949">MKTIEEHLANYKSVHLNTNNIITHFIGIPTIIWSIMVWLSLFSFSLGSGYEITAAMILAAVVMAYYFYLNVKLAIGMLVLFGPLLWLANSISVINESGWVALVVFVIGWILQFLGHKFEEMKPAFIDDLSQLFIGPLFLVAEIYFSFGWLNELNQKVSEQAVEKRIKLDALKRKK</sequence>
<evidence type="ECO:0000313" key="3">
    <source>
        <dbReference type="Proteomes" id="UP000281474"/>
    </source>
</evidence>
<keyword evidence="1" id="KW-0812">Transmembrane</keyword>
<feature type="transmembrane region" description="Helical" evidence="1">
    <location>
        <begin position="130"/>
        <end position="150"/>
    </location>
</feature>
<dbReference type="OrthoDB" id="5515308at2"/>
<dbReference type="GO" id="GO:0046521">
    <property type="term" value="P:sphingoid catabolic process"/>
    <property type="evidence" value="ECO:0007669"/>
    <property type="project" value="TreeGrafter"/>
</dbReference>
<dbReference type="EMBL" id="QZEI01000003">
    <property type="protein sequence ID" value="RLV61461.1"/>
    <property type="molecule type" value="Genomic_DNA"/>
</dbReference>
<evidence type="ECO:0000256" key="1">
    <source>
        <dbReference type="SAM" id="Phobius"/>
    </source>
</evidence>
<dbReference type="PANTHER" id="PTHR28026">
    <property type="entry name" value="DUF962 DOMAIN PROTEIN (AFU_ORTHOLOGUE AFUA_8G05310)"/>
    <property type="match status" value="1"/>
</dbReference>
<dbReference type="Pfam" id="PF06127">
    <property type="entry name" value="Mpo1-like"/>
    <property type="match status" value="1"/>
</dbReference>
<dbReference type="PANTHER" id="PTHR28026:SF9">
    <property type="entry name" value="2-HYDROXY-PALMITIC ACID DIOXYGENASE MPO1"/>
    <property type="match status" value="1"/>
</dbReference>
<comment type="caution">
    <text evidence="2">The sequence shown here is derived from an EMBL/GenBank/DDBJ whole genome shotgun (WGS) entry which is preliminary data.</text>
</comment>
<accession>A0A3L8Q1F5</accession>
<organism evidence="2 3">
    <name type="scientific">Parashewanella curva</name>
    <dbReference type="NCBI Taxonomy" id="2338552"/>
    <lineage>
        <taxon>Bacteria</taxon>
        <taxon>Pseudomonadati</taxon>
        <taxon>Pseudomonadota</taxon>
        <taxon>Gammaproteobacteria</taxon>
        <taxon>Alteromonadales</taxon>
        <taxon>Shewanellaceae</taxon>
        <taxon>Parashewanella</taxon>
    </lineage>
</organism>
<proteinExistence type="predicted"/>
<gene>
    <name evidence="2" type="ORF">D5018_01855</name>
</gene>
<reference evidence="2 3" key="1">
    <citation type="submission" date="2018-09" db="EMBL/GenBank/DDBJ databases">
        <title>Phylogeny of the Shewanellaceae, and recommendation for two new genera, Pseudoshewanella and Parashewanella.</title>
        <authorList>
            <person name="Wang G."/>
        </authorList>
    </citation>
    <scope>NUCLEOTIDE SEQUENCE [LARGE SCALE GENOMIC DNA]</scope>
    <source>
        <strain evidence="2 3">C51</strain>
    </source>
</reference>
<keyword evidence="1" id="KW-0472">Membrane</keyword>
<keyword evidence="1" id="KW-1133">Transmembrane helix</keyword>
<protein>
    <submittedName>
        <fullName evidence="2">DUF962 domain-containing protein</fullName>
    </submittedName>
</protein>
<dbReference type="GO" id="GO:0016020">
    <property type="term" value="C:membrane"/>
    <property type="evidence" value="ECO:0007669"/>
    <property type="project" value="GOC"/>
</dbReference>
<dbReference type="Proteomes" id="UP000281474">
    <property type="component" value="Unassembled WGS sequence"/>
</dbReference>
<dbReference type="AlphaFoldDB" id="A0A3L8Q1F5"/>
<name>A0A3L8Q1F5_9GAMM</name>
<dbReference type="RefSeq" id="WP_121837282.1">
    <property type="nucleotide sequence ID" value="NZ_ML014754.1"/>
</dbReference>
<feature type="transmembrane region" description="Helical" evidence="1">
    <location>
        <begin position="50"/>
        <end position="68"/>
    </location>
</feature>
<evidence type="ECO:0000313" key="2">
    <source>
        <dbReference type="EMBL" id="RLV61461.1"/>
    </source>
</evidence>
<feature type="transmembrane region" description="Helical" evidence="1">
    <location>
        <begin position="21"/>
        <end position="44"/>
    </location>
</feature>
<keyword evidence="3" id="KW-1185">Reference proteome</keyword>
<feature type="transmembrane region" description="Helical" evidence="1">
    <location>
        <begin position="99"/>
        <end position="118"/>
    </location>
</feature>